<name>A0A1L9WRX9_ASPA1</name>
<evidence type="ECO:0000259" key="3">
    <source>
        <dbReference type="Pfam" id="PF02114"/>
    </source>
</evidence>
<dbReference type="Proteomes" id="UP000184546">
    <property type="component" value="Unassembled WGS sequence"/>
</dbReference>
<proteinExistence type="inferred from homology"/>
<evidence type="ECO:0000256" key="2">
    <source>
        <dbReference type="SAM" id="MobiDB-lite"/>
    </source>
</evidence>
<comment type="similarity">
    <text evidence="1">Belongs to the phosducin family.</text>
</comment>
<dbReference type="OrthoDB" id="70588at2759"/>
<dbReference type="GO" id="GO:0008277">
    <property type="term" value="P:regulation of G protein-coupled receptor signaling pathway"/>
    <property type="evidence" value="ECO:0007669"/>
    <property type="project" value="InterPro"/>
</dbReference>
<dbReference type="Pfam" id="PF02114">
    <property type="entry name" value="Phosducin"/>
    <property type="match status" value="1"/>
</dbReference>
<feature type="region of interest" description="Disordered" evidence="2">
    <location>
        <begin position="133"/>
        <end position="153"/>
    </location>
</feature>
<feature type="compositionally biased region" description="Polar residues" evidence="2">
    <location>
        <begin position="1"/>
        <end position="15"/>
    </location>
</feature>
<organism evidence="4 5">
    <name type="scientific">Aspergillus aculeatus (strain ATCC 16872 / CBS 172.66 / WB 5094)</name>
    <dbReference type="NCBI Taxonomy" id="690307"/>
    <lineage>
        <taxon>Eukaryota</taxon>
        <taxon>Fungi</taxon>
        <taxon>Dikarya</taxon>
        <taxon>Ascomycota</taxon>
        <taxon>Pezizomycotina</taxon>
        <taxon>Eurotiomycetes</taxon>
        <taxon>Eurotiomycetidae</taxon>
        <taxon>Eurotiales</taxon>
        <taxon>Aspergillaceae</taxon>
        <taxon>Aspergillus</taxon>
        <taxon>Aspergillus subgen. Circumdati</taxon>
    </lineage>
</organism>
<sequence length="296" mass="33492">MSSAAQEEFNQLLQNNRDRFSTHPEDRDNHSDRDDSDQSSDDNDHEDHNRPHFSDADDDDDDDDDIHRTSAMHSRNTSTYKIPNATYDANTGPKGVIADAQAFERARKSSFRRTLLSVAGIDRPHYSMKATTDDATLLHNSSPPDGSSGSDDEERFLRQWRTSRMQEMQARTLRKPSPRRRLYGSVDHVDAVGYLDAIEKVTSGTVVVVCLYDPESTPSALVEDCLNTIARRQPTVHFIKLHHEIAEMDNIEAPALLAYRDGDVFATIVEIMRQIPKGRSLSADSLEDLLKMHRIL</sequence>
<reference evidence="5" key="1">
    <citation type="journal article" date="2017" name="Genome Biol.">
        <title>Comparative genomics reveals high biological diversity and specific adaptations in the industrially and medically important fungal genus Aspergillus.</title>
        <authorList>
            <person name="de Vries R.P."/>
            <person name="Riley R."/>
            <person name="Wiebenga A."/>
            <person name="Aguilar-Osorio G."/>
            <person name="Amillis S."/>
            <person name="Uchima C.A."/>
            <person name="Anderluh G."/>
            <person name="Asadollahi M."/>
            <person name="Askin M."/>
            <person name="Barry K."/>
            <person name="Battaglia E."/>
            <person name="Bayram O."/>
            <person name="Benocci T."/>
            <person name="Braus-Stromeyer S.A."/>
            <person name="Caldana C."/>
            <person name="Canovas D."/>
            <person name="Cerqueira G.C."/>
            <person name="Chen F."/>
            <person name="Chen W."/>
            <person name="Choi C."/>
            <person name="Clum A."/>
            <person name="Dos Santos R.A."/>
            <person name="Damasio A.R."/>
            <person name="Diallinas G."/>
            <person name="Emri T."/>
            <person name="Fekete E."/>
            <person name="Flipphi M."/>
            <person name="Freyberg S."/>
            <person name="Gallo A."/>
            <person name="Gournas C."/>
            <person name="Habgood R."/>
            <person name="Hainaut M."/>
            <person name="Harispe M.L."/>
            <person name="Henrissat B."/>
            <person name="Hilden K.S."/>
            <person name="Hope R."/>
            <person name="Hossain A."/>
            <person name="Karabika E."/>
            <person name="Karaffa L."/>
            <person name="Karanyi Z."/>
            <person name="Krasevec N."/>
            <person name="Kuo A."/>
            <person name="Kusch H."/>
            <person name="LaButti K."/>
            <person name="Lagendijk E.L."/>
            <person name="Lapidus A."/>
            <person name="Levasseur A."/>
            <person name="Lindquist E."/>
            <person name="Lipzen A."/>
            <person name="Logrieco A.F."/>
            <person name="MacCabe A."/>
            <person name="Maekelae M.R."/>
            <person name="Malavazi I."/>
            <person name="Melin P."/>
            <person name="Meyer V."/>
            <person name="Mielnichuk N."/>
            <person name="Miskei M."/>
            <person name="Molnar A.P."/>
            <person name="Mule G."/>
            <person name="Ngan C.Y."/>
            <person name="Orejas M."/>
            <person name="Orosz E."/>
            <person name="Ouedraogo J.P."/>
            <person name="Overkamp K.M."/>
            <person name="Park H.-S."/>
            <person name="Perrone G."/>
            <person name="Piumi F."/>
            <person name="Punt P.J."/>
            <person name="Ram A.F."/>
            <person name="Ramon A."/>
            <person name="Rauscher S."/>
            <person name="Record E."/>
            <person name="Riano-Pachon D.M."/>
            <person name="Robert V."/>
            <person name="Roehrig J."/>
            <person name="Ruller R."/>
            <person name="Salamov A."/>
            <person name="Salih N.S."/>
            <person name="Samson R.A."/>
            <person name="Sandor E."/>
            <person name="Sanguinetti M."/>
            <person name="Schuetze T."/>
            <person name="Sepcic K."/>
            <person name="Shelest E."/>
            <person name="Sherlock G."/>
            <person name="Sophianopoulou V."/>
            <person name="Squina F.M."/>
            <person name="Sun H."/>
            <person name="Susca A."/>
            <person name="Todd R.B."/>
            <person name="Tsang A."/>
            <person name="Unkles S.E."/>
            <person name="van de Wiele N."/>
            <person name="van Rossen-Uffink D."/>
            <person name="Oliveira J.V."/>
            <person name="Vesth T.C."/>
            <person name="Visser J."/>
            <person name="Yu J.-H."/>
            <person name="Zhou M."/>
            <person name="Andersen M.R."/>
            <person name="Archer D.B."/>
            <person name="Baker S.E."/>
            <person name="Benoit I."/>
            <person name="Brakhage A.A."/>
            <person name="Braus G.H."/>
            <person name="Fischer R."/>
            <person name="Frisvad J.C."/>
            <person name="Goldman G.H."/>
            <person name="Houbraken J."/>
            <person name="Oakley B."/>
            <person name="Pocsi I."/>
            <person name="Scazzocchio C."/>
            <person name="Seiboth B."/>
            <person name="vanKuyk P.A."/>
            <person name="Wortman J."/>
            <person name="Dyer P.S."/>
            <person name="Grigoriev I.V."/>
        </authorList>
    </citation>
    <scope>NUCLEOTIDE SEQUENCE [LARGE SCALE GENOMIC DNA]</scope>
    <source>
        <strain evidence="5">ATCC 16872 / CBS 172.66 / WB 5094</strain>
    </source>
</reference>
<gene>
    <name evidence="4" type="ORF">ASPACDRAFT_79613</name>
</gene>
<keyword evidence="5" id="KW-1185">Reference proteome</keyword>
<protein>
    <recommendedName>
        <fullName evidence="3">Phosducin domain-containing protein</fullName>
    </recommendedName>
</protein>
<accession>A0A1L9WRX9</accession>
<dbReference type="SUPFAM" id="SSF52833">
    <property type="entry name" value="Thioredoxin-like"/>
    <property type="match status" value="1"/>
</dbReference>
<dbReference type="InterPro" id="IPR024253">
    <property type="entry name" value="Phosducin_thioredoxin-like_dom"/>
</dbReference>
<evidence type="ECO:0000256" key="1">
    <source>
        <dbReference type="ARBA" id="ARBA00009686"/>
    </source>
</evidence>
<feature type="compositionally biased region" description="Basic and acidic residues" evidence="2">
    <location>
        <begin position="45"/>
        <end position="55"/>
    </location>
</feature>
<feature type="region of interest" description="Disordered" evidence="2">
    <location>
        <begin position="1"/>
        <end position="77"/>
    </location>
</feature>
<evidence type="ECO:0000313" key="5">
    <source>
        <dbReference type="Proteomes" id="UP000184546"/>
    </source>
</evidence>
<dbReference type="STRING" id="690307.A0A1L9WRX9"/>
<dbReference type="Gene3D" id="3.40.30.10">
    <property type="entry name" value="Glutaredoxin"/>
    <property type="match status" value="1"/>
</dbReference>
<dbReference type="RefSeq" id="XP_020055158.1">
    <property type="nucleotide sequence ID" value="XM_020205449.1"/>
</dbReference>
<dbReference type="PANTHER" id="PTHR46052">
    <property type="entry name" value="PHOSDUCIN-LIKE PROTEIN"/>
    <property type="match status" value="1"/>
</dbReference>
<dbReference type="InterPro" id="IPR001200">
    <property type="entry name" value="Phosducin"/>
</dbReference>
<dbReference type="OMA" id="GIIEMMP"/>
<feature type="domain" description="Phosducin" evidence="3">
    <location>
        <begin position="151"/>
        <end position="276"/>
    </location>
</feature>
<dbReference type="AlphaFoldDB" id="A0A1L9WRX9"/>
<dbReference type="PANTHER" id="PTHR46052:SF1">
    <property type="entry name" value="PHOSDUCIN-LIKE PROTEIN"/>
    <property type="match status" value="1"/>
</dbReference>
<dbReference type="CDD" id="cd02987">
    <property type="entry name" value="Phd_like_Phd"/>
    <property type="match status" value="1"/>
</dbReference>
<evidence type="ECO:0000313" key="4">
    <source>
        <dbReference type="EMBL" id="OJJ98818.1"/>
    </source>
</evidence>
<feature type="compositionally biased region" description="Basic and acidic residues" evidence="2">
    <location>
        <begin position="16"/>
        <end position="33"/>
    </location>
</feature>
<dbReference type="EMBL" id="KV878979">
    <property type="protein sequence ID" value="OJJ98818.1"/>
    <property type="molecule type" value="Genomic_DNA"/>
</dbReference>
<dbReference type="InterPro" id="IPR051499">
    <property type="entry name" value="Phosducin-like_reg"/>
</dbReference>
<dbReference type="GeneID" id="30979263"/>
<feature type="compositionally biased region" description="Acidic residues" evidence="2">
    <location>
        <begin position="34"/>
        <end position="44"/>
    </location>
</feature>
<dbReference type="InterPro" id="IPR036249">
    <property type="entry name" value="Thioredoxin-like_sf"/>
</dbReference>
<dbReference type="VEuPathDB" id="FungiDB:ASPACDRAFT_79613"/>